<dbReference type="SUPFAM" id="SSF51182">
    <property type="entry name" value="RmlC-like cupins"/>
    <property type="match status" value="1"/>
</dbReference>
<dbReference type="Pfam" id="PF07883">
    <property type="entry name" value="Cupin_2"/>
    <property type="match status" value="1"/>
</dbReference>
<gene>
    <name evidence="3" type="ORF">DSOL_3655</name>
</gene>
<evidence type="ECO:0000256" key="1">
    <source>
        <dbReference type="ARBA" id="ARBA00022723"/>
    </source>
</evidence>
<keyword evidence="4" id="KW-1185">Reference proteome</keyword>
<dbReference type="InterPro" id="IPR051610">
    <property type="entry name" value="GPI/OXD"/>
</dbReference>
<sequence>MHIVKKRQMAKMSEDSSVRLVISAKGCGAENCQAGFAVLKPGERLPQTGYSQHDSEEVSYVISGQIQVATDSELDIAEEGDMVLQKRNAPHFNVNLSDKEAVLVWFITPQTVAEQ</sequence>
<dbReference type="Proteomes" id="UP000186102">
    <property type="component" value="Unassembled WGS sequence"/>
</dbReference>
<keyword evidence="1" id="KW-0479">Metal-binding</keyword>
<name>A0A1Q8QPC2_9FIRM</name>
<dbReference type="AlphaFoldDB" id="A0A1Q8QPC2"/>
<dbReference type="OrthoDB" id="25744at2"/>
<dbReference type="InterPro" id="IPR014710">
    <property type="entry name" value="RmlC-like_jellyroll"/>
</dbReference>
<comment type="caution">
    <text evidence="3">The sequence shown here is derived from an EMBL/GenBank/DDBJ whole genome shotgun (WGS) entry which is preliminary data.</text>
</comment>
<protein>
    <recommendedName>
        <fullName evidence="2">Cupin type-2 domain-containing protein</fullName>
    </recommendedName>
</protein>
<dbReference type="GO" id="GO:0046872">
    <property type="term" value="F:metal ion binding"/>
    <property type="evidence" value="ECO:0007669"/>
    <property type="project" value="UniProtKB-KW"/>
</dbReference>
<evidence type="ECO:0000259" key="2">
    <source>
        <dbReference type="Pfam" id="PF07883"/>
    </source>
</evidence>
<reference evidence="3 4" key="1">
    <citation type="submission" date="2016-09" db="EMBL/GenBank/DDBJ databases">
        <title>Complete genome of Desulfosporosinus sp. OL.</title>
        <authorList>
            <person name="Mardanov A."/>
            <person name="Beletsky A."/>
            <person name="Panova A."/>
            <person name="Karnachuk O."/>
            <person name="Ravin N."/>
        </authorList>
    </citation>
    <scope>NUCLEOTIDE SEQUENCE [LARGE SCALE GENOMIC DNA]</scope>
    <source>
        <strain evidence="3 4">OL</strain>
    </source>
</reference>
<dbReference type="EMBL" id="MLBF01000035">
    <property type="protein sequence ID" value="OLN29152.1"/>
    <property type="molecule type" value="Genomic_DNA"/>
</dbReference>
<proteinExistence type="predicted"/>
<dbReference type="Gene3D" id="2.60.120.10">
    <property type="entry name" value="Jelly Rolls"/>
    <property type="match status" value="1"/>
</dbReference>
<dbReference type="InterPro" id="IPR013096">
    <property type="entry name" value="Cupin_2"/>
</dbReference>
<evidence type="ECO:0000313" key="3">
    <source>
        <dbReference type="EMBL" id="OLN29152.1"/>
    </source>
</evidence>
<dbReference type="PANTHER" id="PTHR35848:SF6">
    <property type="entry name" value="CUPIN TYPE-2 DOMAIN-CONTAINING PROTEIN"/>
    <property type="match status" value="1"/>
</dbReference>
<dbReference type="RefSeq" id="WP_075366113.1">
    <property type="nucleotide sequence ID" value="NZ_MLBF01000035.1"/>
</dbReference>
<evidence type="ECO:0000313" key="4">
    <source>
        <dbReference type="Proteomes" id="UP000186102"/>
    </source>
</evidence>
<dbReference type="InterPro" id="IPR011051">
    <property type="entry name" value="RmlC_Cupin_sf"/>
</dbReference>
<feature type="domain" description="Cupin type-2" evidence="2">
    <location>
        <begin position="37"/>
        <end position="106"/>
    </location>
</feature>
<accession>A0A1Q8QPC2</accession>
<organism evidence="3 4">
    <name type="scientific">Desulfosporosinus metallidurans</name>
    <dbReference type="NCBI Taxonomy" id="1888891"/>
    <lineage>
        <taxon>Bacteria</taxon>
        <taxon>Bacillati</taxon>
        <taxon>Bacillota</taxon>
        <taxon>Clostridia</taxon>
        <taxon>Eubacteriales</taxon>
        <taxon>Desulfitobacteriaceae</taxon>
        <taxon>Desulfosporosinus</taxon>
    </lineage>
</organism>
<dbReference type="PANTHER" id="PTHR35848">
    <property type="entry name" value="OXALATE-BINDING PROTEIN"/>
    <property type="match status" value="1"/>
</dbReference>
<dbReference type="STRING" id="1888891.DSOL_3655"/>